<dbReference type="PANTHER" id="PTHR13251:SF3">
    <property type="entry name" value="TRAFFICKING PROTEIN PARTICLE COMPLEX SUBUNIT 10"/>
    <property type="match status" value="1"/>
</dbReference>
<evidence type="ECO:0000259" key="4">
    <source>
        <dbReference type="Pfam" id="PF12584"/>
    </source>
</evidence>
<evidence type="ECO:0000256" key="3">
    <source>
        <dbReference type="ARBA" id="ARBA00023034"/>
    </source>
</evidence>
<name>A0ABR2W3K9_9FUNG</name>
<gene>
    <name evidence="8" type="ORF">K7432_005264</name>
</gene>
<dbReference type="Pfam" id="PF23274">
    <property type="entry name" value="DUF7077"/>
    <property type="match status" value="1"/>
</dbReference>
<reference evidence="8 9" key="1">
    <citation type="submission" date="2023-04" db="EMBL/GenBank/DDBJ databases">
        <title>Genome of Basidiobolus ranarum AG-B5.</title>
        <authorList>
            <person name="Stajich J.E."/>
            <person name="Carter-House D."/>
            <person name="Gryganskyi A."/>
        </authorList>
    </citation>
    <scope>NUCLEOTIDE SEQUENCE [LARGE SCALE GENOMIC DNA]</scope>
    <source>
        <strain evidence="8 9">AG-B5</strain>
    </source>
</reference>
<keyword evidence="9" id="KW-1185">Reference proteome</keyword>
<evidence type="ECO:0000259" key="7">
    <source>
        <dbReference type="Pfam" id="PF24967"/>
    </source>
</evidence>
<keyword evidence="2" id="KW-0813">Transport</keyword>
<dbReference type="InterPro" id="IPR055505">
    <property type="entry name" value="DUF7077"/>
</dbReference>
<evidence type="ECO:0000313" key="9">
    <source>
        <dbReference type="Proteomes" id="UP001479436"/>
    </source>
</evidence>
<evidence type="ECO:0000259" key="5">
    <source>
        <dbReference type="Pfam" id="PF23036"/>
    </source>
</evidence>
<sequence>MDVNRVSVTYCDLYNIWPQIKEELLAYLPLKSLNWKPGSDVNHVINTLPVELVEYNPSTAGAPTNVPVRLSQEPYLNLFFVNCDDLEQYRQSVKKQIKDWHSVVSTKKDQEWLIVYVAKQELARNVFLNIKGTVYDRIRADFNTKKDRCSILRPHDHESKTELWQDFISKVKDGIITSFEYHVAQYEEHIRRMDSQRQMPGWNYCTFFLMKESLAQSYEMMNLFDQALKQYDELEASFFQVLKDKALTWFKNFGGLDPGDDSADILDINRKSYRDAILQNDISVFDFRIYLFARQCRLLFLIGEPTEVCDRALKFVSTFVRTIRDFQSSFSTNFLEIWTYSSCMNVVETCEKAHISSRQDSGFHSHYAAVKAELVRCARIQLDKLGIFYGYLPCSPPFIMSLESNVPEPQYEIDRSQMEQPKAMYNEDLKNAISDSQAFYSLYLELSDRAIKYYELSGRTRYIYQLQGDIASLHFHNQQYAEAGAILKPICAKYIETGWFTIENHLMTKLAESQKHLQQHSQYAESCLVLLTTTRSLLSEEQILLYSRELIEVSSVLEDEITRNFAPIFDVSVLSKKDTPTELAIEMLVNNSLPMEFTASKLSLKLAGDITNEIEFYCEDQLLKPGMNTCRLICETSAPGNYVLDNIRMNVGKLVFTHYLLKETKKRTFRINEHPSTIKIHASLPKIVHIGEQDTILIQLLTRQDSIESGVIRVKSLTDLLTLKPCDSVSSKVLLNQETFLEPITHDEENSITLEREGEDYKLPSLQEQSLLRFAVPCEEFNTNHGKIGVVVEYTTKKGQNRTFSTTQEIDLAIPLSWSHKAYFQENCLFFKVNLECHSSTPLRIHSANLDPPSEFEIAQHTNLNCSETLLFPQQEMSILYKLKKGIDYDSRKTKHEFNFQLTYSTLQDEIESNIINKLHDLLEKEQLNQHFSFITPYIKQHIKENVDIFNYGMTNVLALGPFDMASLERMLIHDEETTAKTLLDIMTRFFETYQNVDMEDMEFDPSPYQQILNIPISIPVCELLCLVELQRLSEEFVNIGTPCPFKLLIKLADYWKPRNVKMPIELQYDIGIDGEQWLLSGKKRGHFKLEAGKTEEIPFMLVPLKTGFLPYPTMFIIANELERVECCYINGGKQLFVVPKENTTTIFLENPRPIINHMWRRDSVEADPSVYGSESDSPSDLSD</sequence>
<dbReference type="InterPro" id="IPR056916">
    <property type="entry name" value="NTS_TR130"/>
</dbReference>
<dbReference type="Pfam" id="PF12584">
    <property type="entry name" value="TRAPPC10"/>
    <property type="match status" value="1"/>
</dbReference>
<organism evidence="8 9">
    <name type="scientific">Basidiobolus ranarum</name>
    <dbReference type="NCBI Taxonomy" id="34480"/>
    <lineage>
        <taxon>Eukaryota</taxon>
        <taxon>Fungi</taxon>
        <taxon>Fungi incertae sedis</taxon>
        <taxon>Zoopagomycota</taxon>
        <taxon>Entomophthoromycotina</taxon>
        <taxon>Basidiobolomycetes</taxon>
        <taxon>Basidiobolales</taxon>
        <taxon>Basidiobolaceae</taxon>
        <taxon>Basidiobolus</taxon>
    </lineage>
</organism>
<dbReference type="Proteomes" id="UP001479436">
    <property type="component" value="Unassembled WGS sequence"/>
</dbReference>
<accession>A0ABR2W3K9</accession>
<evidence type="ECO:0008006" key="10">
    <source>
        <dbReference type="Google" id="ProtNLM"/>
    </source>
</evidence>
<dbReference type="EMBL" id="JASJQH010007078">
    <property type="protein sequence ID" value="KAK9718790.1"/>
    <property type="molecule type" value="Genomic_DNA"/>
</dbReference>
<dbReference type="InterPro" id="IPR022233">
    <property type="entry name" value="TRAPPC10/Trs130_C"/>
</dbReference>
<protein>
    <recommendedName>
        <fullName evidence="10">Trafficking protein particle complex subunit 10</fullName>
    </recommendedName>
</protein>
<proteinExistence type="predicted"/>
<feature type="domain" description="TRAPPC10/Trs130 N-terminal" evidence="5">
    <location>
        <begin position="3"/>
        <end position="309"/>
    </location>
</feature>
<dbReference type="InterPro" id="IPR045126">
    <property type="entry name" value="TRAPPC10/Trs130"/>
</dbReference>
<feature type="domain" description="Trs130 NTS" evidence="7">
    <location>
        <begin position="410"/>
        <end position="519"/>
    </location>
</feature>
<keyword evidence="3" id="KW-0333">Golgi apparatus</keyword>
<dbReference type="PANTHER" id="PTHR13251">
    <property type="entry name" value="EPILEPSY HOLOPROSENCEPHALY CANDIDATE 1/TMEM1"/>
    <property type="match status" value="1"/>
</dbReference>
<evidence type="ECO:0000313" key="8">
    <source>
        <dbReference type="EMBL" id="KAK9718790.1"/>
    </source>
</evidence>
<evidence type="ECO:0000259" key="6">
    <source>
        <dbReference type="Pfam" id="PF23274"/>
    </source>
</evidence>
<comment type="subcellular location">
    <subcellularLocation>
        <location evidence="1">Golgi apparatus</location>
    </subcellularLocation>
</comment>
<evidence type="ECO:0000256" key="2">
    <source>
        <dbReference type="ARBA" id="ARBA00022448"/>
    </source>
</evidence>
<dbReference type="InterPro" id="IPR056913">
    <property type="entry name" value="TRAPPC10/Trs130_N"/>
</dbReference>
<dbReference type="Pfam" id="PF23036">
    <property type="entry name" value="TRAPPC10_1st"/>
    <property type="match status" value="1"/>
</dbReference>
<comment type="caution">
    <text evidence="8">The sequence shown here is derived from an EMBL/GenBank/DDBJ whole genome shotgun (WGS) entry which is preliminary data.</text>
</comment>
<evidence type="ECO:0000256" key="1">
    <source>
        <dbReference type="ARBA" id="ARBA00004555"/>
    </source>
</evidence>
<feature type="domain" description="TRAPPC10/Trs130 C-terminal" evidence="4">
    <location>
        <begin position="1018"/>
        <end position="1117"/>
    </location>
</feature>
<feature type="domain" description="DUF7077" evidence="6">
    <location>
        <begin position="677"/>
        <end position="811"/>
    </location>
</feature>
<dbReference type="Pfam" id="PF24967">
    <property type="entry name" value="NTS_TR130"/>
    <property type="match status" value="1"/>
</dbReference>